<reference evidence="1 2" key="1">
    <citation type="journal article" date="2013" name="PLoS Genet.">
        <title>The genome and development-dependent transcriptomes of Pyronema confluens: a window into fungal evolution.</title>
        <authorList>
            <person name="Traeger S."/>
            <person name="Altegoer F."/>
            <person name="Freitag M."/>
            <person name="Gabaldon T."/>
            <person name="Kempken F."/>
            <person name="Kumar A."/>
            <person name="Marcet-Houben M."/>
            <person name="Poggeler S."/>
            <person name="Stajich J.E."/>
            <person name="Nowrousian M."/>
        </authorList>
    </citation>
    <scope>NUCLEOTIDE SEQUENCE [LARGE SCALE GENOMIC DNA]</scope>
    <source>
        <strain evidence="2">CBS 100304</strain>
        <tissue evidence="1">Vegetative mycelium</tissue>
    </source>
</reference>
<keyword evidence="2" id="KW-1185">Reference proteome</keyword>
<name>U4LEK0_PYROM</name>
<evidence type="ECO:0008006" key="3">
    <source>
        <dbReference type="Google" id="ProtNLM"/>
    </source>
</evidence>
<accession>U4LEK0</accession>
<organism evidence="1 2">
    <name type="scientific">Pyronema omphalodes (strain CBS 100304)</name>
    <name type="common">Pyronema confluens</name>
    <dbReference type="NCBI Taxonomy" id="1076935"/>
    <lineage>
        <taxon>Eukaryota</taxon>
        <taxon>Fungi</taxon>
        <taxon>Dikarya</taxon>
        <taxon>Ascomycota</taxon>
        <taxon>Pezizomycotina</taxon>
        <taxon>Pezizomycetes</taxon>
        <taxon>Pezizales</taxon>
        <taxon>Pyronemataceae</taxon>
        <taxon>Pyronema</taxon>
    </lineage>
</organism>
<dbReference type="EMBL" id="HF935493">
    <property type="protein sequence ID" value="CCX09704.1"/>
    <property type="molecule type" value="Genomic_DNA"/>
</dbReference>
<sequence length="73" mass="7884">MAWECPCLFINPEAAAICFWCDKPRDEYKQLINKDKDNGHSTVPQEGVVTEKSAVTAVAADTPAGRAGTDTVT</sequence>
<dbReference type="Proteomes" id="UP000018144">
    <property type="component" value="Unassembled WGS sequence"/>
</dbReference>
<evidence type="ECO:0000313" key="2">
    <source>
        <dbReference type="Proteomes" id="UP000018144"/>
    </source>
</evidence>
<evidence type="ECO:0000313" key="1">
    <source>
        <dbReference type="EMBL" id="CCX09704.1"/>
    </source>
</evidence>
<dbReference type="OrthoDB" id="5480627at2759"/>
<dbReference type="AlphaFoldDB" id="U4LEK0"/>
<proteinExistence type="predicted"/>
<protein>
    <recommendedName>
        <fullName evidence="3">RanBP2-type domain-containing protein</fullName>
    </recommendedName>
</protein>
<gene>
    <name evidence="1" type="ORF">PCON_09297</name>
</gene>